<accession>A0A7K1XWJ8</accession>
<evidence type="ECO:0000256" key="1">
    <source>
        <dbReference type="ARBA" id="ARBA00006817"/>
    </source>
</evidence>
<evidence type="ECO:0000259" key="2">
    <source>
        <dbReference type="Pfam" id="PF08327"/>
    </source>
</evidence>
<dbReference type="InterPro" id="IPR023393">
    <property type="entry name" value="START-like_dom_sf"/>
</dbReference>
<dbReference type="CDD" id="cd07814">
    <property type="entry name" value="SRPBCC_CalC_Aha1-like"/>
    <property type="match status" value="1"/>
</dbReference>
<keyword evidence="4" id="KW-1185">Reference proteome</keyword>
<reference evidence="3 4" key="1">
    <citation type="submission" date="2019-11" db="EMBL/GenBank/DDBJ databases">
        <title>Pedobacter sp. HMF7056 Genome sequencing and assembly.</title>
        <authorList>
            <person name="Kang H."/>
            <person name="Kim H."/>
            <person name="Joh K."/>
        </authorList>
    </citation>
    <scope>NUCLEOTIDE SEQUENCE [LARGE SCALE GENOMIC DNA]</scope>
    <source>
        <strain evidence="3 4">HMF7056</strain>
    </source>
</reference>
<dbReference type="Pfam" id="PF08327">
    <property type="entry name" value="AHSA1"/>
    <property type="match status" value="1"/>
</dbReference>
<protein>
    <submittedName>
        <fullName evidence="3">SRPBCC domain-containing protein</fullName>
    </submittedName>
</protein>
<name>A0A7K1XWJ8_9SPHI</name>
<feature type="domain" description="Activator of Hsp90 ATPase homologue 1/2-like C-terminal" evidence="2">
    <location>
        <begin position="13"/>
        <end position="141"/>
    </location>
</feature>
<dbReference type="EMBL" id="WVHS01000002">
    <property type="protein sequence ID" value="MXV15355.1"/>
    <property type="molecule type" value="Genomic_DNA"/>
</dbReference>
<sequence>METKPLVVERIYNAPVLKVWRAITDKDQMKQWYFELEEFKAEKGFKFTFTGGDDKEQYLHECEVIAADPPHKLSYSWTYPKHNNGYSVVNWDLSEEGEKTRLRLTHEGLESFPKDHPSFAVSSFTQGWNAILGESLKKFVEEEKAG</sequence>
<evidence type="ECO:0000313" key="4">
    <source>
        <dbReference type="Proteomes" id="UP000451233"/>
    </source>
</evidence>
<dbReference type="Proteomes" id="UP000451233">
    <property type="component" value="Unassembled WGS sequence"/>
</dbReference>
<dbReference type="AlphaFoldDB" id="A0A7K1XWJ8"/>
<gene>
    <name evidence="3" type="ORF">GS398_08580</name>
</gene>
<dbReference type="Gene3D" id="3.30.530.20">
    <property type="match status" value="1"/>
</dbReference>
<dbReference type="InterPro" id="IPR013538">
    <property type="entry name" value="ASHA1/2-like_C"/>
</dbReference>
<comment type="similarity">
    <text evidence="1">Belongs to the AHA1 family.</text>
</comment>
<comment type="caution">
    <text evidence="3">The sequence shown here is derived from an EMBL/GenBank/DDBJ whole genome shotgun (WGS) entry which is preliminary data.</text>
</comment>
<dbReference type="SUPFAM" id="SSF55961">
    <property type="entry name" value="Bet v1-like"/>
    <property type="match status" value="1"/>
</dbReference>
<proteinExistence type="inferred from homology"/>
<dbReference type="RefSeq" id="WP_160906356.1">
    <property type="nucleotide sequence ID" value="NZ_WVHS01000002.1"/>
</dbReference>
<organism evidence="3 4">
    <name type="scientific">Hufsiella ginkgonis</name>
    <dbReference type="NCBI Taxonomy" id="2695274"/>
    <lineage>
        <taxon>Bacteria</taxon>
        <taxon>Pseudomonadati</taxon>
        <taxon>Bacteroidota</taxon>
        <taxon>Sphingobacteriia</taxon>
        <taxon>Sphingobacteriales</taxon>
        <taxon>Sphingobacteriaceae</taxon>
        <taxon>Hufsiella</taxon>
    </lineage>
</organism>
<evidence type="ECO:0000313" key="3">
    <source>
        <dbReference type="EMBL" id="MXV15355.1"/>
    </source>
</evidence>